<dbReference type="AlphaFoldDB" id="A0A392V296"/>
<organism evidence="1 2">
    <name type="scientific">Trifolium medium</name>
    <dbReference type="NCBI Taxonomy" id="97028"/>
    <lineage>
        <taxon>Eukaryota</taxon>
        <taxon>Viridiplantae</taxon>
        <taxon>Streptophyta</taxon>
        <taxon>Embryophyta</taxon>
        <taxon>Tracheophyta</taxon>
        <taxon>Spermatophyta</taxon>
        <taxon>Magnoliopsida</taxon>
        <taxon>eudicotyledons</taxon>
        <taxon>Gunneridae</taxon>
        <taxon>Pentapetalae</taxon>
        <taxon>rosids</taxon>
        <taxon>fabids</taxon>
        <taxon>Fabales</taxon>
        <taxon>Fabaceae</taxon>
        <taxon>Papilionoideae</taxon>
        <taxon>50 kb inversion clade</taxon>
        <taxon>NPAAA clade</taxon>
        <taxon>Hologalegina</taxon>
        <taxon>IRL clade</taxon>
        <taxon>Trifolieae</taxon>
        <taxon>Trifolium</taxon>
    </lineage>
</organism>
<keyword evidence="2" id="KW-1185">Reference proteome</keyword>
<dbReference type="EMBL" id="LXQA011022161">
    <property type="protein sequence ID" value="MCI81573.1"/>
    <property type="molecule type" value="Genomic_DNA"/>
</dbReference>
<name>A0A392V296_9FABA</name>
<feature type="non-terminal residue" evidence="1">
    <location>
        <position position="34"/>
    </location>
</feature>
<comment type="caution">
    <text evidence="1">The sequence shown here is derived from an EMBL/GenBank/DDBJ whole genome shotgun (WGS) entry which is preliminary data.</text>
</comment>
<protein>
    <submittedName>
        <fullName evidence="1">Uncharacterized protein</fullName>
    </submittedName>
</protein>
<reference evidence="1 2" key="1">
    <citation type="journal article" date="2018" name="Front. Plant Sci.">
        <title>Red Clover (Trifolium pratense) and Zigzag Clover (T. medium) - A Picture of Genomic Similarities and Differences.</title>
        <authorList>
            <person name="Dluhosova J."/>
            <person name="Istvanek J."/>
            <person name="Nedelnik J."/>
            <person name="Repkova J."/>
        </authorList>
    </citation>
    <scope>NUCLEOTIDE SEQUENCE [LARGE SCALE GENOMIC DNA]</scope>
    <source>
        <strain evidence="2">cv. 10/8</strain>
        <tissue evidence="1">Leaf</tissue>
    </source>
</reference>
<sequence>MWNRGGSNISWVGECGVVWCGVVQCSAAERGDRT</sequence>
<dbReference type="Proteomes" id="UP000265520">
    <property type="component" value="Unassembled WGS sequence"/>
</dbReference>
<evidence type="ECO:0000313" key="2">
    <source>
        <dbReference type="Proteomes" id="UP000265520"/>
    </source>
</evidence>
<proteinExistence type="predicted"/>
<evidence type="ECO:0000313" key="1">
    <source>
        <dbReference type="EMBL" id="MCI81573.1"/>
    </source>
</evidence>
<accession>A0A392V296</accession>